<proteinExistence type="predicted"/>
<evidence type="ECO:0000313" key="1">
    <source>
        <dbReference type="EMBL" id="NID17457.1"/>
    </source>
</evidence>
<dbReference type="RefSeq" id="WP_166701261.1">
    <property type="nucleotide sequence ID" value="NZ_JAAQTL010000003.1"/>
</dbReference>
<sequence length="154" mass="17069">MRARMRQISISLLLLAAGAAAGFCLARHAPFQRPDVASRPLDGACSQYIDRALSGWFVDERGHQSLRLVPTACGRDIGPADTPYMFYEIVKTYGDPEQLGAAPSPGDRWKNVRGMINQLTCHLRIASNKPQWNLEPYRPWVGDEATEQAGCNPE</sequence>
<accession>A0A7X5QY50</accession>
<dbReference type="InterPro" id="IPR019719">
    <property type="entry name" value="DUF2599"/>
</dbReference>
<dbReference type="Pfam" id="PF10783">
    <property type="entry name" value="DUF2599"/>
    <property type="match status" value="1"/>
</dbReference>
<gene>
    <name evidence="1" type="ORF">HBF32_18440</name>
</gene>
<name>A0A7X5QY50_9GAMM</name>
<keyword evidence="2" id="KW-1185">Reference proteome</keyword>
<protein>
    <submittedName>
        <fullName evidence="1">DUF2599 domain-containing protein</fullName>
    </submittedName>
</protein>
<dbReference type="EMBL" id="JAAQTL010000003">
    <property type="protein sequence ID" value="NID17457.1"/>
    <property type="molecule type" value="Genomic_DNA"/>
</dbReference>
<evidence type="ECO:0000313" key="2">
    <source>
        <dbReference type="Proteomes" id="UP000518878"/>
    </source>
</evidence>
<comment type="caution">
    <text evidence="1">The sequence shown here is derived from an EMBL/GenBank/DDBJ whole genome shotgun (WGS) entry which is preliminary data.</text>
</comment>
<reference evidence="1 2" key="1">
    <citation type="journal article" date="2006" name="Int. J. Syst. Evol. Microbiol.">
        <title>Dyella yeojuensis sp. nov., isolated from greenhouse soil in Korea.</title>
        <authorList>
            <person name="Kim B.Y."/>
            <person name="Weon H.Y."/>
            <person name="Lee K.H."/>
            <person name="Seok S.J."/>
            <person name="Kwon S.W."/>
            <person name="Go S.J."/>
            <person name="Stackebrandt E."/>
        </authorList>
    </citation>
    <scope>NUCLEOTIDE SEQUENCE [LARGE SCALE GENOMIC DNA]</scope>
    <source>
        <strain evidence="1 2">DSM 17673</strain>
    </source>
</reference>
<dbReference type="AlphaFoldDB" id="A0A7X5QY50"/>
<organism evidence="1 2">
    <name type="scientific">Luteibacter yeojuensis</name>
    <dbReference type="NCBI Taxonomy" id="345309"/>
    <lineage>
        <taxon>Bacteria</taxon>
        <taxon>Pseudomonadati</taxon>
        <taxon>Pseudomonadota</taxon>
        <taxon>Gammaproteobacteria</taxon>
        <taxon>Lysobacterales</taxon>
        <taxon>Rhodanobacteraceae</taxon>
        <taxon>Luteibacter</taxon>
    </lineage>
</organism>
<dbReference type="Proteomes" id="UP000518878">
    <property type="component" value="Unassembled WGS sequence"/>
</dbReference>